<name>A0AAV3SRY1_9EURY</name>
<dbReference type="AlphaFoldDB" id="A0AAV3SRY1"/>
<dbReference type="InterPro" id="IPR052159">
    <property type="entry name" value="Competence_DNA_uptake"/>
</dbReference>
<evidence type="ECO:0000259" key="2">
    <source>
        <dbReference type="Pfam" id="PF00753"/>
    </source>
</evidence>
<dbReference type="InterPro" id="IPR001279">
    <property type="entry name" value="Metallo-B-lactamas"/>
</dbReference>
<dbReference type="InterPro" id="IPR036866">
    <property type="entry name" value="RibonucZ/Hydroxyglut_hydro"/>
</dbReference>
<accession>A0AAV3SRY1</accession>
<dbReference type="EMBL" id="BAAADQ010000006">
    <property type="protein sequence ID" value="GAA0540974.1"/>
    <property type="molecule type" value="Genomic_DNA"/>
</dbReference>
<feature type="domain" description="Metallo-beta-lactamase" evidence="2">
    <location>
        <begin position="17"/>
        <end position="232"/>
    </location>
</feature>
<dbReference type="Proteomes" id="UP001501425">
    <property type="component" value="Unassembled WGS sequence"/>
</dbReference>
<reference evidence="3" key="2">
    <citation type="submission" date="2023-12" db="EMBL/GenBank/DDBJ databases">
        <authorList>
            <person name="Sun Q."/>
            <person name="Inoue M."/>
        </authorList>
    </citation>
    <scope>NUCLEOTIDE SEQUENCE</scope>
    <source>
        <strain evidence="3">JCM 14265</strain>
    </source>
</reference>
<feature type="compositionally biased region" description="Polar residues" evidence="1">
    <location>
        <begin position="537"/>
        <end position="546"/>
    </location>
</feature>
<organism evidence="3 4">
    <name type="scientific">Halorubrum ejinorense</name>
    <dbReference type="NCBI Taxonomy" id="425309"/>
    <lineage>
        <taxon>Archaea</taxon>
        <taxon>Methanobacteriati</taxon>
        <taxon>Methanobacteriota</taxon>
        <taxon>Stenosarchaea group</taxon>
        <taxon>Halobacteria</taxon>
        <taxon>Halobacteriales</taxon>
        <taxon>Haloferacaceae</taxon>
        <taxon>Halorubrum</taxon>
    </lineage>
</organism>
<proteinExistence type="predicted"/>
<protein>
    <recommendedName>
        <fullName evidence="2">Metallo-beta-lactamase domain-containing protein</fullName>
    </recommendedName>
</protein>
<dbReference type="PANTHER" id="PTHR30619:SF1">
    <property type="entry name" value="RECOMBINATION PROTEIN 2"/>
    <property type="match status" value="1"/>
</dbReference>
<feature type="compositionally biased region" description="Basic and acidic residues" evidence="1">
    <location>
        <begin position="445"/>
        <end position="466"/>
    </location>
</feature>
<feature type="compositionally biased region" description="Polar residues" evidence="1">
    <location>
        <begin position="569"/>
        <end position="585"/>
    </location>
</feature>
<dbReference type="SUPFAM" id="SSF56281">
    <property type="entry name" value="Metallo-hydrolase/oxidoreductase"/>
    <property type="match status" value="1"/>
</dbReference>
<sequence length="649" mass="69888">MRRKDTLEGSLEMYSIDVGQGDATLIIGPDGETTLVDAGTGTEAKQNIRENIDRRFATRDDVDGLDNVVVTHFDQDHADQAADMVEEYDVDEVYTPNPNAYDTGDRITNTSGLQNEALSKVDVSEETDTTVHSVDTDGTQRAVGAHDLGGEGQQDLDIFSDGAVDVSVLNPEPTEDIDGIDRNSGSLSFSVEYGDSTAVITSDTSELAAPEKLDDTEVDYATGFEHGSETSLTTLNQVDPEHVNFSCDPSAFGHPDTAMTDVAAERGLTVTATNEHGTVSFMSDGDSDEVLTQRGEPIDGSQTDGEAIQDELTDSQSNPEPGFADEIAKVDDATSQTELTTETGERTDMDLITEEGEQIEPDAYIEEDLDIPENTEDIDMFPERGNALDVDELESAGVGVYNEETGRFETPNEESLTDIDGVGTDKTERLEQNGIDIDSTPTPEEVSKTDGFNDKLSNRVSDRLEQRNSNGANQAKNQAVTSEESRESTQSDGSDKGHSERDSQGTESEELEPGDDPRNVDETDDETLTNENEDAATSDNNVNASDDNPGAESAEASTKGSHADGTGTEPEQNADPDTQRNSNEDVLSEDELAKEGQDDQFTEEASSSDGDVMDVEEIKNNPDTADDGVDVGDATADGDQMDSERKYSR</sequence>
<gene>
    <name evidence="3" type="ORF">GCM10008994_15080</name>
</gene>
<feature type="region of interest" description="Disordered" evidence="1">
    <location>
        <begin position="396"/>
        <end position="649"/>
    </location>
</feature>
<feature type="compositionally biased region" description="Polar residues" evidence="1">
    <location>
        <begin position="467"/>
        <end position="482"/>
    </location>
</feature>
<reference evidence="3" key="1">
    <citation type="journal article" date="2014" name="Int. J. Syst. Evol. Microbiol.">
        <title>Complete genome sequence of Corynebacterium casei LMG S-19264T (=DSM 44701T), isolated from a smear-ripened cheese.</title>
        <authorList>
            <consortium name="US DOE Joint Genome Institute (JGI-PGF)"/>
            <person name="Walter F."/>
            <person name="Albersmeier A."/>
            <person name="Kalinowski J."/>
            <person name="Ruckert C."/>
        </authorList>
    </citation>
    <scope>NUCLEOTIDE SEQUENCE</scope>
    <source>
        <strain evidence="3">JCM 14265</strain>
    </source>
</reference>
<feature type="compositionally biased region" description="Basic and acidic residues" evidence="1">
    <location>
        <begin position="483"/>
        <end position="504"/>
    </location>
</feature>
<evidence type="ECO:0000313" key="4">
    <source>
        <dbReference type="Proteomes" id="UP001501425"/>
    </source>
</evidence>
<feature type="compositionally biased region" description="Acidic residues" evidence="1">
    <location>
        <begin position="522"/>
        <end position="536"/>
    </location>
</feature>
<dbReference type="PANTHER" id="PTHR30619">
    <property type="entry name" value="DNA INTERNALIZATION/COMPETENCE PROTEIN COMEC/REC2"/>
    <property type="match status" value="1"/>
</dbReference>
<comment type="caution">
    <text evidence="3">The sequence shown here is derived from an EMBL/GenBank/DDBJ whole genome shotgun (WGS) entry which is preliminary data.</text>
</comment>
<evidence type="ECO:0000313" key="3">
    <source>
        <dbReference type="EMBL" id="GAA0540974.1"/>
    </source>
</evidence>
<feature type="region of interest" description="Disordered" evidence="1">
    <location>
        <begin position="283"/>
        <end position="304"/>
    </location>
</feature>
<evidence type="ECO:0000256" key="1">
    <source>
        <dbReference type="SAM" id="MobiDB-lite"/>
    </source>
</evidence>
<dbReference type="Gene3D" id="3.60.15.10">
    <property type="entry name" value="Ribonuclease Z/Hydroxyacylglutathione hydrolase-like"/>
    <property type="match status" value="1"/>
</dbReference>
<dbReference type="Pfam" id="PF00753">
    <property type="entry name" value="Lactamase_B"/>
    <property type="match status" value="1"/>
</dbReference>